<sequence length="328" mass="38519">MGRFEILVRLLRNLLRKRDIKRRQQLWSRQWKNSLSYFLSYLRRVFIEYSRSTQIRSRTWFGLDAILTRNNRRINSFSFSSGLGDSRPSGIFSLLLKIAKAYSMQYFLYVLAALLLLSQVDITLSGRISRNVALCEPERERKSRFQVFKVTGDGSCLFRSVAAGYTLLHKRNEMKLDYKREEHEKMSYKLRQKAVEELVKRKDEVKWFVEGDFDTYVENMKNKNVWGGETELIMLTHVLKHPIAVYMHEENDESSAFIKIAEYGTEYSTTLRNKSEKSTAKSENSNGNNISESIRVLFHGHGHYELLTVRKRGGDDQIRNAEWILSKL</sequence>
<dbReference type="Gene3D" id="3.90.70.80">
    <property type="match status" value="1"/>
</dbReference>
<dbReference type="GO" id="GO:0016579">
    <property type="term" value="P:protein deubiquitination"/>
    <property type="evidence" value="ECO:0007669"/>
    <property type="project" value="TreeGrafter"/>
</dbReference>
<dbReference type="PROSITE" id="PS50802">
    <property type="entry name" value="OTU"/>
    <property type="match status" value="1"/>
</dbReference>
<protein>
    <recommendedName>
        <fullName evidence="3">Ubiquitin thioesterase OTU</fullName>
        <ecNumber evidence="3">3.4.19.12</ecNumber>
    </recommendedName>
</protein>
<keyword evidence="3" id="KW-0788">Thiol protease</keyword>
<dbReference type="EC" id="3.4.19.12" evidence="3"/>
<reference evidence="5" key="1">
    <citation type="submission" date="2021-01" db="EMBL/GenBank/DDBJ databases">
        <authorList>
            <person name="Corre E."/>
            <person name="Pelletier E."/>
            <person name="Niang G."/>
            <person name="Scheremetjew M."/>
            <person name="Finn R."/>
            <person name="Kale V."/>
            <person name="Holt S."/>
            <person name="Cochrane G."/>
            <person name="Meng A."/>
            <person name="Brown T."/>
            <person name="Cohen L."/>
        </authorList>
    </citation>
    <scope>NUCLEOTIDE SEQUENCE</scope>
    <source>
        <strain evidence="5">GSBS06</strain>
    </source>
</reference>
<evidence type="ECO:0000256" key="2">
    <source>
        <dbReference type="ARBA" id="ARBA00022801"/>
    </source>
</evidence>
<dbReference type="AlphaFoldDB" id="A0A7S3LRQ8"/>
<evidence type="ECO:0000256" key="1">
    <source>
        <dbReference type="ARBA" id="ARBA00000707"/>
    </source>
</evidence>
<evidence type="ECO:0000259" key="4">
    <source>
        <dbReference type="PROSITE" id="PS50802"/>
    </source>
</evidence>
<evidence type="ECO:0000313" key="5">
    <source>
        <dbReference type="EMBL" id="CAE0439078.1"/>
    </source>
</evidence>
<dbReference type="InterPro" id="IPR003323">
    <property type="entry name" value="OTU_dom"/>
</dbReference>
<dbReference type="EMBL" id="HBIN01012363">
    <property type="protein sequence ID" value="CAE0439078.1"/>
    <property type="molecule type" value="Transcribed_RNA"/>
</dbReference>
<name>A0A7S3LRQ8_9STRA</name>
<dbReference type="GO" id="GO:0005634">
    <property type="term" value="C:nucleus"/>
    <property type="evidence" value="ECO:0007669"/>
    <property type="project" value="TreeGrafter"/>
</dbReference>
<dbReference type="GO" id="GO:0030968">
    <property type="term" value="P:endoplasmic reticulum unfolded protein response"/>
    <property type="evidence" value="ECO:0007669"/>
    <property type="project" value="TreeGrafter"/>
</dbReference>
<comment type="subcellular location">
    <subcellularLocation>
        <location evidence="3">Cytoplasm</location>
    </subcellularLocation>
</comment>
<accession>A0A7S3LRQ8</accession>
<dbReference type="GO" id="GO:0005829">
    <property type="term" value="C:cytosol"/>
    <property type="evidence" value="ECO:0007669"/>
    <property type="project" value="TreeGrafter"/>
</dbReference>
<organism evidence="5">
    <name type="scientific">Aplanochytrium stocchinoi</name>
    <dbReference type="NCBI Taxonomy" id="215587"/>
    <lineage>
        <taxon>Eukaryota</taxon>
        <taxon>Sar</taxon>
        <taxon>Stramenopiles</taxon>
        <taxon>Bigyra</taxon>
        <taxon>Labyrinthulomycetes</taxon>
        <taxon>Thraustochytrida</taxon>
        <taxon>Thraustochytriidae</taxon>
        <taxon>Aplanochytrium</taxon>
    </lineage>
</organism>
<keyword evidence="3" id="KW-0963">Cytoplasm</keyword>
<gene>
    <name evidence="5" type="ORF">ASTO00021_LOCUS9302</name>
</gene>
<keyword evidence="2 3" id="KW-0378">Hydrolase</keyword>
<dbReference type="InterPro" id="IPR038765">
    <property type="entry name" value="Papain-like_cys_pep_sf"/>
</dbReference>
<comment type="catalytic activity">
    <reaction evidence="1 3">
        <text>Thiol-dependent hydrolysis of ester, thioester, amide, peptide and isopeptide bonds formed by the C-terminal Gly of ubiquitin (a 76-residue protein attached to proteins as an intracellular targeting signal).</text>
        <dbReference type="EC" id="3.4.19.12"/>
    </reaction>
</comment>
<dbReference type="Pfam" id="PF02338">
    <property type="entry name" value="OTU"/>
    <property type="match status" value="1"/>
</dbReference>
<dbReference type="GO" id="GO:0036503">
    <property type="term" value="P:ERAD pathway"/>
    <property type="evidence" value="ECO:0007669"/>
    <property type="project" value="TreeGrafter"/>
</dbReference>
<proteinExistence type="predicted"/>
<dbReference type="PANTHER" id="PTHR13312:SF6">
    <property type="entry name" value="UBIQUITIN THIOESTERASE OTU"/>
    <property type="match status" value="1"/>
</dbReference>
<keyword evidence="3" id="KW-0833">Ubl conjugation pathway</keyword>
<feature type="domain" description="OTU" evidence="4">
    <location>
        <begin position="145"/>
        <end position="310"/>
    </location>
</feature>
<comment type="function">
    <text evidence="3">Hydrolase that can remove conjugated ubiquitin from proteins and may therefore play an important regulatory role at the level of protein turnover by preventing degradation.</text>
</comment>
<evidence type="ECO:0000256" key="3">
    <source>
        <dbReference type="RuleBase" id="RU367104"/>
    </source>
</evidence>
<keyword evidence="3" id="KW-0645">Protease</keyword>
<dbReference type="GO" id="GO:0004843">
    <property type="term" value="F:cysteine-type deubiquitinase activity"/>
    <property type="evidence" value="ECO:0007669"/>
    <property type="project" value="UniProtKB-UniRule"/>
</dbReference>
<dbReference type="SUPFAM" id="SSF54001">
    <property type="entry name" value="Cysteine proteinases"/>
    <property type="match status" value="1"/>
</dbReference>
<dbReference type="PANTHER" id="PTHR13312">
    <property type="entry name" value="HIV-INDUCED PROTEIN-7-LIKE PROTEASE"/>
    <property type="match status" value="1"/>
</dbReference>